<gene>
    <name evidence="1" type="ORF">DCO61_07670</name>
    <name evidence="2" type="ORF">LS64_009080</name>
</gene>
<evidence type="ECO:0000313" key="3">
    <source>
        <dbReference type="Proteomes" id="UP000029714"/>
    </source>
</evidence>
<dbReference type="InterPro" id="IPR010033">
    <property type="entry name" value="HAD_SF_ppase_IIIC"/>
</dbReference>
<dbReference type="RefSeq" id="WP_064773706.1">
    <property type="nucleotide sequence ID" value="NZ_JRMP02000015.1"/>
</dbReference>
<evidence type="ECO:0000313" key="2">
    <source>
        <dbReference type="EMBL" id="TLD93257.1"/>
    </source>
</evidence>
<dbReference type="InterPro" id="IPR036412">
    <property type="entry name" value="HAD-like_sf"/>
</dbReference>
<proteinExistence type="predicted"/>
<dbReference type="InterPro" id="IPR023214">
    <property type="entry name" value="HAD_sf"/>
</dbReference>
<sequence>MDFDIFSNCLKRMQILKYAKSLDFSKCKDININVYRNHAFEPIESIITPFLHFANLRANFNLSSYDDSLQFGNFKDANLELIFLDLGRYSSDISGFLNERITYLATLSKAPILVILLDIESKVKIDSKQCEVFYISQLLDSKNVLDSKNANITGTNLSNTACINLAQILGLKLIPFMILPTLKAILLDLDNTLYNGILGEDGIDNLELNSDFKALQEKMLEYKTQGFLLALVSKNDENDVRLMFKKRSDFPLQLKDFDCIKANWDNKAQNIIEIAKYFNIGLDSMLFIDDNIAEIANVEHLGVKTILATSPKRVLNVLNLFPQMTKSKINKEDTLRADDIRANEKRAALVNLDSKAYFETLQIKLEFRINDKENAERITQLLNKTNQFISNYTRPTLESIKLYLDSKDYVIISIYLQDKLSDSGNVGVIIGHLNNGICEIQDIAISCRALGRHLESIMLPYSFKLIKERFESLDSNNSKDSKCILDSNVKLDSINSIYSVNLDSINTNSKCVDSIKLLFKVGERNLPFLQTLASLTNTSLQNLKTLQSTTLDSKTLQTIQTNNLNITTKTYASF</sequence>
<reference evidence="2 3" key="1">
    <citation type="journal article" date="2014" name="Genome Announc.">
        <title>Draft genome sequences of eight enterohepatic helicobacter species isolated from both laboratory and wild rodents.</title>
        <authorList>
            <person name="Sheh A."/>
            <person name="Shen Z."/>
            <person name="Fox J.G."/>
        </authorList>
    </citation>
    <scope>NUCLEOTIDE SEQUENCE [LARGE SCALE GENOMIC DNA]</scope>
    <source>
        <strain evidence="2 3">MIT 97-6194</strain>
    </source>
</reference>
<dbReference type="SUPFAM" id="SSF56784">
    <property type="entry name" value="HAD-like"/>
    <property type="match status" value="1"/>
</dbReference>
<protein>
    <submittedName>
        <fullName evidence="2">HAD-IIIC family phosphatase</fullName>
    </submittedName>
</protein>
<dbReference type="Proteomes" id="UP000477070">
    <property type="component" value="Unassembled WGS sequence"/>
</dbReference>
<dbReference type="Gene3D" id="3.40.50.1000">
    <property type="entry name" value="HAD superfamily/HAD-like"/>
    <property type="match status" value="1"/>
</dbReference>
<dbReference type="Proteomes" id="UP000029714">
    <property type="component" value="Unassembled WGS sequence"/>
</dbReference>
<reference evidence="2" key="3">
    <citation type="submission" date="2018-04" db="EMBL/GenBank/DDBJ databases">
        <authorList>
            <person name="Sheh A."/>
            <person name="Shen Z."/>
            <person name="Mannion A.J."/>
            <person name="Fox J.G."/>
        </authorList>
    </citation>
    <scope>NUCLEOTIDE SEQUENCE</scope>
    <source>
        <strain evidence="2">MIT 97-6194</strain>
    </source>
</reference>
<evidence type="ECO:0000313" key="1">
    <source>
        <dbReference type="EMBL" id="MWV69880.1"/>
    </source>
</evidence>
<keyword evidence="3" id="KW-1185">Reference proteome</keyword>
<dbReference type="NCBIfam" id="TIGR01686">
    <property type="entry name" value="FkbH"/>
    <property type="match status" value="1"/>
</dbReference>
<reference evidence="2 3" key="2">
    <citation type="journal article" date="2016" name="Infect. Immun.">
        <title>Helicobacter saguini, a Novel Helicobacter Isolated from Cotton-Top Tamarins with Ulcerative Colitis, Has Proinflammatory Properties and Induces Typhlocolitis and Dysplasia in Gnotobiotic IL-10-/- Mice.</title>
        <authorList>
            <person name="Shen Z."/>
            <person name="Mannion A."/>
            <person name="Whary M.T."/>
            <person name="Muthupalani S."/>
            <person name="Sheh A."/>
            <person name="Feng Y."/>
            <person name="Gong G."/>
            <person name="Vandamme P."/>
            <person name="Holcombe H.R."/>
            <person name="Paster B.J."/>
            <person name="Fox J.G."/>
        </authorList>
    </citation>
    <scope>NUCLEOTIDE SEQUENCE [LARGE SCALE GENOMIC DNA]</scope>
    <source>
        <strain evidence="2 3">MIT 97-6194</strain>
    </source>
</reference>
<reference evidence="1 4" key="4">
    <citation type="submission" date="2019-12" db="EMBL/GenBank/DDBJ databases">
        <title>Multi-Generational Helicobacter saguini Isolates.</title>
        <authorList>
            <person name="Mannion A."/>
            <person name="Shen Z."/>
            <person name="Fox J.G."/>
        </authorList>
    </citation>
    <scope>NUCLEOTIDE SEQUENCE [LARGE SCALE GENOMIC DNA]</scope>
    <source>
        <strain evidence="1">16-048</strain>
        <strain evidence="4">16-048 (F4)</strain>
    </source>
</reference>
<dbReference type="EMBL" id="QBIU01000001">
    <property type="protein sequence ID" value="MWV69880.1"/>
    <property type="molecule type" value="Genomic_DNA"/>
</dbReference>
<name>A0A347VM23_9HELI</name>
<comment type="caution">
    <text evidence="2">The sequence shown here is derived from an EMBL/GenBank/DDBJ whole genome shotgun (WGS) entry which is preliminary data.</text>
</comment>
<dbReference type="OrthoDB" id="323926at2"/>
<dbReference type="AlphaFoldDB" id="A0A347VM23"/>
<dbReference type="EMBL" id="JRMP02000015">
    <property type="protein sequence ID" value="TLD93257.1"/>
    <property type="molecule type" value="Genomic_DNA"/>
</dbReference>
<organism evidence="2 3">
    <name type="scientific">Helicobacter saguini</name>
    <dbReference type="NCBI Taxonomy" id="1548018"/>
    <lineage>
        <taxon>Bacteria</taxon>
        <taxon>Pseudomonadati</taxon>
        <taxon>Campylobacterota</taxon>
        <taxon>Epsilonproteobacteria</taxon>
        <taxon>Campylobacterales</taxon>
        <taxon>Helicobacteraceae</taxon>
        <taxon>Helicobacter</taxon>
    </lineage>
</organism>
<dbReference type="InterPro" id="IPR010037">
    <property type="entry name" value="FkbH_domain"/>
</dbReference>
<dbReference type="NCBIfam" id="TIGR01681">
    <property type="entry name" value="HAD-SF-IIIC"/>
    <property type="match status" value="1"/>
</dbReference>
<accession>A0A347VM23</accession>
<evidence type="ECO:0000313" key="4">
    <source>
        <dbReference type="Proteomes" id="UP000477070"/>
    </source>
</evidence>